<proteinExistence type="predicted"/>
<feature type="domain" description="Trimeric autotransporter adhesin YadA-like head" evidence="2">
    <location>
        <begin position="179"/>
        <end position="200"/>
    </location>
</feature>
<organism evidence="3 4">
    <name type="scientific">Candidatus Enterousia avicola</name>
    <dbReference type="NCBI Taxonomy" id="2840787"/>
    <lineage>
        <taxon>Bacteria</taxon>
        <taxon>Pseudomonadati</taxon>
        <taxon>Pseudomonadota</taxon>
        <taxon>Alphaproteobacteria</taxon>
        <taxon>Candidatus Enterousia</taxon>
    </lineage>
</organism>
<evidence type="ECO:0000256" key="1">
    <source>
        <dbReference type="SAM" id="SignalP"/>
    </source>
</evidence>
<reference evidence="3" key="1">
    <citation type="submission" date="2020-10" db="EMBL/GenBank/DDBJ databases">
        <authorList>
            <person name="Gilroy R."/>
        </authorList>
    </citation>
    <scope>NUCLEOTIDE SEQUENCE</scope>
    <source>
        <strain evidence="3">CHK136-897</strain>
    </source>
</reference>
<sequence length="992" mass="96025">MIKSKGILTISIISLFAVESAYAAIASSGYVDQQVGTKISEVHANTVANDETANVVTSISAEGNTVTATKGITAEETKNKVKTIRTDGTATDTAYPSEKAVATALDAKQDKLEGEVLTNTATGSGSVSTGGADPVTTSNAIAIGDLASAQNGGISLGSASSALSDGVSVGTQSSASGQAVVIGAESSASGLSSIAIGSFASADAEHAIQLGAGTNSEANTLSVGFDEENNYKLLGIDGKIPAERLPFEGDVLTNTATGKNSVSTGWAFPVSAADAFAVGIAASAGTGAMAIGSGSSASGQGMAVGQKAKALKEGSFAIGQGAISDASYSSAIGTMATASAERAIQIGQGTNSEANTFSVGLDGTNNYKLLGSDGKIPAERLPFTGDVLTNTATGSNSFSTGGATAASAANSIALGNGANTNASSSVAVGASSSASAKRTTVLGASATAGGEDALAVGAQAQAAGNSSTAVGTGASSTGSASVALGGGANSQADNAIQLGAGTNSEANTLSVGLDGTNNYKLLGSDGKIPAERLPFEGDVLTNTATGTDSFSTGGANVTTGNLSLAIGVDAATGSSGEVAVGAAAMSGGYSSVAVGNAADATGGNAVAVGQNSLADSMNSTAVGQGAKSTANGGTALGHNAKVTAEHAIQLGAGTNSEANTLSVGFDEDNNYKLLGIDGKIPAERLPFEGDVLTNTATGSNSFSTGGAFPVSGDAAAAIGVGATVQNSGTAIGYLTSSGGSGVALGARASSNKTGGVSMGSDSAVEGNGGIAVGMGAQSAGEQSISIGMGAGALSNYAIQLGHGMNAEANTLSVGLSTSNNYKLLGSDGKIPAERLPAATASTLGGVKSGGDVSISSTGAVSVVSSLKAVQDANGDNIAATYATKDSVEDLQANKVKVDWTTSNVNKVLVIGSDSNYPDVYGKVTVAKITENFLDNAIKNKLSNAVTSVATSGSGAVVTGFSKSGNSMTVTKSNVKIPVGSATATTYATIWVE</sequence>
<evidence type="ECO:0000313" key="4">
    <source>
        <dbReference type="Proteomes" id="UP000824142"/>
    </source>
</evidence>
<dbReference type="GO" id="GO:0019867">
    <property type="term" value="C:outer membrane"/>
    <property type="evidence" value="ECO:0007669"/>
    <property type="project" value="InterPro"/>
</dbReference>
<dbReference type="InterPro" id="IPR008640">
    <property type="entry name" value="Adhesin_Head_dom"/>
</dbReference>
<dbReference type="InterPro" id="IPR011049">
    <property type="entry name" value="Serralysin-like_metalloprot_C"/>
</dbReference>
<feature type="domain" description="Trimeric autotransporter adhesin YadA-like head" evidence="2">
    <location>
        <begin position="629"/>
        <end position="652"/>
    </location>
</feature>
<evidence type="ECO:0000259" key="2">
    <source>
        <dbReference type="Pfam" id="PF05658"/>
    </source>
</evidence>
<dbReference type="SUPFAM" id="SSF101967">
    <property type="entry name" value="Adhesin YadA, collagen-binding domain"/>
    <property type="match status" value="5"/>
</dbReference>
<reference evidence="3" key="2">
    <citation type="journal article" date="2021" name="PeerJ">
        <title>Extensive microbial diversity within the chicken gut microbiome revealed by metagenomics and culture.</title>
        <authorList>
            <person name="Gilroy R."/>
            <person name="Ravi A."/>
            <person name="Getino M."/>
            <person name="Pursley I."/>
            <person name="Horton D.L."/>
            <person name="Alikhan N.F."/>
            <person name="Baker D."/>
            <person name="Gharbi K."/>
            <person name="Hall N."/>
            <person name="Watson M."/>
            <person name="Adriaenssens E.M."/>
            <person name="Foster-Nyarko E."/>
            <person name="Jarju S."/>
            <person name="Secka A."/>
            <person name="Antonio M."/>
            <person name="Oren A."/>
            <person name="Chaudhuri R.R."/>
            <person name="La Ragione R."/>
            <person name="Hildebrand F."/>
            <person name="Pallen M.J."/>
        </authorList>
    </citation>
    <scope>NUCLEOTIDE SEQUENCE</scope>
    <source>
        <strain evidence="3">CHK136-897</strain>
    </source>
</reference>
<accession>A0A9D1MSL3</accession>
<feature type="domain" description="Trimeric autotransporter adhesin YadA-like head" evidence="2">
    <location>
        <begin position="600"/>
        <end position="626"/>
    </location>
</feature>
<feature type="domain" description="Trimeric autotransporter adhesin YadA-like head" evidence="2">
    <location>
        <begin position="328"/>
        <end position="348"/>
    </location>
</feature>
<feature type="domain" description="Trimeric autotransporter adhesin YadA-like head" evidence="2">
    <location>
        <begin position="301"/>
        <end position="322"/>
    </location>
</feature>
<feature type="domain" description="Trimeric autotransporter adhesin YadA-like head" evidence="2">
    <location>
        <begin position="448"/>
        <end position="474"/>
    </location>
</feature>
<gene>
    <name evidence="3" type="ORF">IAC63_03605</name>
</gene>
<feature type="signal peptide" evidence="1">
    <location>
        <begin position="1"/>
        <end position="23"/>
    </location>
</feature>
<protein>
    <recommendedName>
        <fullName evidence="2">Trimeric autotransporter adhesin YadA-like head domain-containing protein</fullName>
    </recommendedName>
</protein>
<dbReference type="Gene3D" id="2.150.10.10">
    <property type="entry name" value="Serralysin-like metalloprotease, C-terminal"/>
    <property type="match status" value="5"/>
</dbReference>
<dbReference type="AlphaFoldDB" id="A0A9D1MSL3"/>
<comment type="caution">
    <text evidence="3">The sequence shown here is derived from an EMBL/GenBank/DDBJ whole genome shotgun (WGS) entry which is preliminary data.</text>
</comment>
<name>A0A9D1MSL3_9PROT</name>
<dbReference type="Proteomes" id="UP000824142">
    <property type="component" value="Unassembled WGS sequence"/>
</dbReference>
<dbReference type="CDD" id="cd12820">
    <property type="entry name" value="LbR_YadA-like"/>
    <property type="match status" value="1"/>
</dbReference>
<feature type="chain" id="PRO_5039502853" description="Trimeric autotransporter adhesin YadA-like head domain-containing protein" evidence="1">
    <location>
        <begin position="24"/>
        <end position="992"/>
    </location>
</feature>
<evidence type="ECO:0000313" key="3">
    <source>
        <dbReference type="EMBL" id="HIU65696.1"/>
    </source>
</evidence>
<dbReference type="EMBL" id="DVNO01000031">
    <property type="protein sequence ID" value="HIU65696.1"/>
    <property type="molecule type" value="Genomic_DNA"/>
</dbReference>
<keyword evidence="1" id="KW-0732">Signal</keyword>
<dbReference type="Pfam" id="PF05658">
    <property type="entry name" value="YadA_head"/>
    <property type="match status" value="6"/>
</dbReference>